<dbReference type="Gene3D" id="1.20.1250.20">
    <property type="entry name" value="MFS general substrate transporter like domains"/>
    <property type="match status" value="1"/>
</dbReference>
<feature type="transmembrane region" description="Helical" evidence="6">
    <location>
        <begin position="303"/>
        <end position="323"/>
    </location>
</feature>
<proteinExistence type="predicted"/>
<feature type="transmembrane region" description="Helical" evidence="6">
    <location>
        <begin position="335"/>
        <end position="353"/>
    </location>
</feature>
<reference evidence="8 9" key="1">
    <citation type="submission" date="2019-04" db="EMBL/GenBank/DDBJ databases">
        <title>A pseudo-fructophilic Leuconostoc citreum strain F192-5 isolated from peel of satsuma mandarin: the first report for isolation and characterization of strain-dependent fructophilic-like characteristics.</title>
        <authorList>
            <person name="Maeno S."/>
            <person name="Tanizawa Y."/>
            <person name="Kajikawa A."/>
            <person name="Kanesaki Y."/>
            <person name="Kubota E."/>
            <person name="Arita M."/>
            <person name="Leon D."/>
            <person name="Endo A."/>
        </authorList>
    </citation>
    <scope>NUCLEOTIDE SEQUENCE [LARGE SCALE GENOMIC DNA]</scope>
    <source>
        <strain evidence="8 9">F192-5</strain>
    </source>
</reference>
<dbReference type="PRINTS" id="PR01036">
    <property type="entry name" value="TCRTETB"/>
</dbReference>
<evidence type="ECO:0000256" key="6">
    <source>
        <dbReference type="SAM" id="Phobius"/>
    </source>
</evidence>
<dbReference type="Pfam" id="PF07690">
    <property type="entry name" value="MFS_1"/>
    <property type="match status" value="1"/>
</dbReference>
<feature type="transmembrane region" description="Helical" evidence="6">
    <location>
        <begin position="270"/>
        <end position="291"/>
    </location>
</feature>
<feature type="transmembrane region" description="Helical" evidence="6">
    <location>
        <begin position="227"/>
        <end position="249"/>
    </location>
</feature>
<evidence type="ECO:0000313" key="8">
    <source>
        <dbReference type="EMBL" id="GDZ82820.1"/>
    </source>
</evidence>
<dbReference type="PANTHER" id="PTHR42718:SF9">
    <property type="entry name" value="MAJOR FACILITATOR SUPERFAMILY MULTIDRUG TRANSPORTER MFSC"/>
    <property type="match status" value="1"/>
</dbReference>
<dbReference type="RefSeq" id="WP_004900108.1">
    <property type="nucleotide sequence ID" value="NZ_BJJW01000001.1"/>
</dbReference>
<dbReference type="SUPFAM" id="SSF103473">
    <property type="entry name" value="MFS general substrate transporter"/>
    <property type="match status" value="1"/>
</dbReference>
<accession>A0A5A5TWI9</accession>
<organism evidence="8 9">
    <name type="scientific">Leuconostoc citreum</name>
    <dbReference type="NCBI Taxonomy" id="33964"/>
    <lineage>
        <taxon>Bacteria</taxon>
        <taxon>Bacillati</taxon>
        <taxon>Bacillota</taxon>
        <taxon>Bacilli</taxon>
        <taxon>Lactobacillales</taxon>
        <taxon>Lactobacillaceae</taxon>
        <taxon>Leuconostoc</taxon>
    </lineage>
</organism>
<feature type="transmembrane region" description="Helical" evidence="6">
    <location>
        <begin position="55"/>
        <end position="74"/>
    </location>
</feature>
<dbReference type="Proteomes" id="UP000323274">
    <property type="component" value="Unassembled WGS sequence"/>
</dbReference>
<gene>
    <name evidence="8" type="ORF">LCIT_00620</name>
</gene>
<evidence type="ECO:0000259" key="7">
    <source>
        <dbReference type="PROSITE" id="PS50850"/>
    </source>
</evidence>
<feature type="transmembrane region" description="Helical" evidence="6">
    <location>
        <begin position="112"/>
        <end position="129"/>
    </location>
</feature>
<dbReference type="PROSITE" id="PS50850">
    <property type="entry name" value="MFS"/>
    <property type="match status" value="1"/>
</dbReference>
<protein>
    <submittedName>
        <fullName evidence="8">MFS transporter</fullName>
    </submittedName>
</protein>
<dbReference type="GO" id="GO:0005886">
    <property type="term" value="C:plasma membrane"/>
    <property type="evidence" value="ECO:0007669"/>
    <property type="project" value="UniProtKB-SubCell"/>
</dbReference>
<feature type="transmembrane region" description="Helical" evidence="6">
    <location>
        <begin position="12"/>
        <end position="35"/>
    </location>
</feature>
<dbReference type="InterPro" id="IPR020846">
    <property type="entry name" value="MFS_dom"/>
</dbReference>
<feature type="transmembrane region" description="Helical" evidence="6">
    <location>
        <begin position="141"/>
        <end position="159"/>
    </location>
</feature>
<feature type="transmembrane region" description="Helical" evidence="6">
    <location>
        <begin position="86"/>
        <end position="106"/>
    </location>
</feature>
<dbReference type="GO" id="GO:0022857">
    <property type="term" value="F:transmembrane transporter activity"/>
    <property type="evidence" value="ECO:0007669"/>
    <property type="project" value="InterPro"/>
</dbReference>
<comment type="subcellular location">
    <subcellularLocation>
        <location evidence="1">Cell membrane</location>
        <topology evidence="1">Multi-pass membrane protein</topology>
    </subcellularLocation>
</comment>
<sequence>MMRIQTEKKLSVRLILSVLAIGLLGFSDIMLETALNVSFPVLMRTFNVPSSTVQWLTSGVILLTSMVVILSPWLKKRFTNRSQFVVATVISILGVLIDAVSSHFGLTLFGRLLQGIGGGVGMPLMYNVIFEQVPEKKRGTMVGLGSLIISFAPAIGPAFGGYLTQNFGWRTVFWVVLPVQIGSLILGWFTIRQVSEVVREKLDLFGWLQLSLFFISGIFLIERLSTHGLINVISVVLLLVMIISLLSYFKRSKRITYPLIDPAIFKFKSFSLSVAASFTTQVANLTFNYAIPMALQIVLLKNSQVAGLTLLPGALGYAFMAIVSGRLYDRYGPRLPIVTGITMIIVGAMMMLFLPLGVFNMTLSFMVVQLGAGFWFGNNMTHAISHVPVAYQSAGNSIFSATNNYSAAVGIALAAGVMTIFQNHNSTLNYMAKTSLGTTWLFGLDIIIVIVAATLSLRALRVVNNKA</sequence>
<keyword evidence="3 6" id="KW-0812">Transmembrane</keyword>
<feature type="transmembrane region" description="Helical" evidence="6">
    <location>
        <begin position="440"/>
        <end position="460"/>
    </location>
</feature>
<comment type="caution">
    <text evidence="8">The sequence shown here is derived from an EMBL/GenBank/DDBJ whole genome shotgun (WGS) entry which is preliminary data.</text>
</comment>
<feature type="transmembrane region" description="Helical" evidence="6">
    <location>
        <begin position="171"/>
        <end position="190"/>
    </location>
</feature>
<keyword evidence="2" id="KW-0813">Transport</keyword>
<evidence type="ECO:0000256" key="3">
    <source>
        <dbReference type="ARBA" id="ARBA00022692"/>
    </source>
</evidence>
<keyword evidence="5 6" id="KW-0472">Membrane</keyword>
<dbReference type="PANTHER" id="PTHR42718">
    <property type="entry name" value="MAJOR FACILITATOR SUPERFAMILY MULTIDRUG TRANSPORTER MFSC"/>
    <property type="match status" value="1"/>
</dbReference>
<feature type="transmembrane region" description="Helical" evidence="6">
    <location>
        <begin position="359"/>
        <end position="377"/>
    </location>
</feature>
<feature type="transmembrane region" description="Helical" evidence="6">
    <location>
        <begin position="202"/>
        <end position="221"/>
    </location>
</feature>
<evidence type="ECO:0000256" key="4">
    <source>
        <dbReference type="ARBA" id="ARBA00022989"/>
    </source>
</evidence>
<keyword evidence="4 6" id="KW-1133">Transmembrane helix</keyword>
<evidence type="ECO:0000256" key="2">
    <source>
        <dbReference type="ARBA" id="ARBA00022448"/>
    </source>
</evidence>
<evidence type="ECO:0000256" key="5">
    <source>
        <dbReference type="ARBA" id="ARBA00023136"/>
    </source>
</evidence>
<dbReference type="AlphaFoldDB" id="A0A5A5TWI9"/>
<dbReference type="InterPro" id="IPR036259">
    <property type="entry name" value="MFS_trans_sf"/>
</dbReference>
<name>A0A5A5TWI9_LEUCI</name>
<feature type="transmembrane region" description="Helical" evidence="6">
    <location>
        <begin position="398"/>
        <end position="420"/>
    </location>
</feature>
<dbReference type="Gene3D" id="1.20.1720.10">
    <property type="entry name" value="Multidrug resistance protein D"/>
    <property type="match status" value="1"/>
</dbReference>
<feature type="domain" description="Major facilitator superfamily (MFS) profile" evidence="7">
    <location>
        <begin position="13"/>
        <end position="461"/>
    </location>
</feature>
<dbReference type="EMBL" id="BJJW01000001">
    <property type="protein sequence ID" value="GDZ82820.1"/>
    <property type="molecule type" value="Genomic_DNA"/>
</dbReference>
<evidence type="ECO:0000256" key="1">
    <source>
        <dbReference type="ARBA" id="ARBA00004651"/>
    </source>
</evidence>
<dbReference type="InterPro" id="IPR011701">
    <property type="entry name" value="MFS"/>
</dbReference>
<evidence type="ECO:0000313" key="9">
    <source>
        <dbReference type="Proteomes" id="UP000323274"/>
    </source>
</evidence>